<evidence type="ECO:0000313" key="2">
    <source>
        <dbReference type="Proteomes" id="UP000184782"/>
    </source>
</evidence>
<accession>A0A1N6F558</accession>
<dbReference type="EMBL" id="FSRQ01000001">
    <property type="protein sequence ID" value="SIN90428.1"/>
    <property type="molecule type" value="Genomic_DNA"/>
</dbReference>
<reference evidence="2" key="1">
    <citation type="submission" date="2016-12" db="EMBL/GenBank/DDBJ databases">
        <authorList>
            <person name="Varghese N."/>
            <person name="Submissions S."/>
        </authorList>
    </citation>
    <scope>NUCLEOTIDE SEQUENCE [LARGE SCALE GENOMIC DNA]</scope>
    <source>
        <strain evidence="2">DSM 16779</strain>
    </source>
</reference>
<evidence type="ECO:0000313" key="1">
    <source>
        <dbReference type="EMBL" id="SIN90428.1"/>
    </source>
</evidence>
<proteinExistence type="predicted"/>
<dbReference type="STRING" id="59733.SAMN05421769_1001"/>
<keyword evidence="2" id="KW-1185">Reference proteome</keyword>
<organism evidence="1 2">
    <name type="scientific">Chryseobacterium scophthalmum</name>
    <dbReference type="NCBI Taxonomy" id="59733"/>
    <lineage>
        <taxon>Bacteria</taxon>
        <taxon>Pseudomonadati</taxon>
        <taxon>Bacteroidota</taxon>
        <taxon>Flavobacteriia</taxon>
        <taxon>Flavobacteriales</taxon>
        <taxon>Weeksellaceae</taxon>
        <taxon>Chryseobacterium group</taxon>
        <taxon>Chryseobacterium</taxon>
    </lineage>
</organism>
<sequence length="216" mass="25370">MKVFAEFIEHNGLQFRTKTLLQFGDSWDLIGSIVMKNPGSAKPGIALDDSTYQNISNFLGEKINSETWSVSGNDPTIRRIATIFNGNHVDKDLKLNGIIQIYNLYNICEPKINLAYQKAENANQDLLYIDLHKVISEFKNKPVYLGFFHFYTYRKTKHSEYLQKTARGIFDYVKNSKFNYFSYKDIIDNPYYHPYSRYVYGEKNIPLLKRFISFYE</sequence>
<name>A0A1N6F558_9FLAO</name>
<protein>
    <submittedName>
        <fullName evidence="1">Uncharacterized protein</fullName>
    </submittedName>
</protein>
<dbReference type="Proteomes" id="UP000184782">
    <property type="component" value="Unassembled WGS sequence"/>
</dbReference>
<dbReference type="RefSeq" id="WP_143747524.1">
    <property type="nucleotide sequence ID" value="NZ_FSRQ01000001.1"/>
</dbReference>
<dbReference type="AlphaFoldDB" id="A0A1N6F558"/>
<gene>
    <name evidence="1" type="ORF">SAMN05421769_1001</name>
</gene>
<dbReference type="OrthoDB" id="9255712at2"/>